<comment type="caution">
    <text evidence="1">The sequence shown here is derived from an EMBL/GenBank/DDBJ whole genome shotgun (WGS) entry which is preliminary data.</text>
</comment>
<gene>
    <name evidence="1" type="ORF">FRX31_004774</name>
</gene>
<reference evidence="1 2" key="1">
    <citation type="submission" date="2020-06" db="EMBL/GenBank/DDBJ databases">
        <title>Transcriptomic and genomic resources for Thalictrum thalictroides and T. hernandezii: Facilitating candidate gene discovery in an emerging model plant lineage.</title>
        <authorList>
            <person name="Arias T."/>
            <person name="Riano-Pachon D.M."/>
            <person name="Di Stilio V.S."/>
        </authorList>
    </citation>
    <scope>NUCLEOTIDE SEQUENCE [LARGE SCALE GENOMIC DNA]</scope>
    <source>
        <strain evidence="2">cv. WT478/WT964</strain>
        <tissue evidence="1">Leaves</tissue>
    </source>
</reference>
<dbReference type="EMBL" id="JABWDY010003817">
    <property type="protein sequence ID" value="KAF5205639.1"/>
    <property type="molecule type" value="Genomic_DNA"/>
</dbReference>
<accession>A0A7J6X7P0</accession>
<sequence length="94" mass="10552">MEVVVALVGSIMSCVCNSINTSITDQYMKSTKGEIEILRTKKVELFAQVNDVNGRLRVAEEELGKTRTSEVQDWLRKANNVVVKVDNMEHQAIV</sequence>
<organism evidence="1 2">
    <name type="scientific">Thalictrum thalictroides</name>
    <name type="common">Rue-anemone</name>
    <name type="synonym">Anemone thalictroides</name>
    <dbReference type="NCBI Taxonomy" id="46969"/>
    <lineage>
        <taxon>Eukaryota</taxon>
        <taxon>Viridiplantae</taxon>
        <taxon>Streptophyta</taxon>
        <taxon>Embryophyta</taxon>
        <taxon>Tracheophyta</taxon>
        <taxon>Spermatophyta</taxon>
        <taxon>Magnoliopsida</taxon>
        <taxon>Ranunculales</taxon>
        <taxon>Ranunculaceae</taxon>
        <taxon>Thalictroideae</taxon>
        <taxon>Thalictrum</taxon>
    </lineage>
</organism>
<evidence type="ECO:0000313" key="1">
    <source>
        <dbReference type="EMBL" id="KAF5205639.1"/>
    </source>
</evidence>
<keyword evidence="2" id="KW-1185">Reference proteome</keyword>
<evidence type="ECO:0000313" key="2">
    <source>
        <dbReference type="Proteomes" id="UP000554482"/>
    </source>
</evidence>
<proteinExistence type="predicted"/>
<name>A0A7J6X7P0_THATH</name>
<evidence type="ECO:0008006" key="3">
    <source>
        <dbReference type="Google" id="ProtNLM"/>
    </source>
</evidence>
<protein>
    <recommendedName>
        <fullName evidence="3">Disease resistance protein</fullName>
    </recommendedName>
</protein>
<dbReference type="Proteomes" id="UP000554482">
    <property type="component" value="Unassembled WGS sequence"/>
</dbReference>
<dbReference type="AlphaFoldDB" id="A0A7J6X7P0"/>